<reference evidence="7" key="2">
    <citation type="submission" date="2023-05" db="EMBL/GenBank/DDBJ databases">
        <authorList>
            <consortium name="Lawrence Berkeley National Laboratory"/>
            <person name="Steindorff A."/>
            <person name="Hensen N."/>
            <person name="Bonometti L."/>
            <person name="Westerberg I."/>
            <person name="Brannstrom I.O."/>
            <person name="Guillou S."/>
            <person name="Cros-Aarteil S."/>
            <person name="Calhoun S."/>
            <person name="Haridas S."/>
            <person name="Kuo A."/>
            <person name="Mondo S."/>
            <person name="Pangilinan J."/>
            <person name="Riley R."/>
            <person name="Labutti K."/>
            <person name="Andreopoulos B."/>
            <person name="Lipzen A."/>
            <person name="Chen C."/>
            <person name="Yanf M."/>
            <person name="Daum C."/>
            <person name="Ng V."/>
            <person name="Clum A."/>
            <person name="Ohm R."/>
            <person name="Martin F."/>
            <person name="Silar P."/>
            <person name="Natvig D."/>
            <person name="Lalanne C."/>
            <person name="Gautier V."/>
            <person name="Ament-Velasquez S.L."/>
            <person name="Kruys A."/>
            <person name="Hutchinson M.I."/>
            <person name="Powell A.J."/>
            <person name="Barry K."/>
            <person name="Miller A.N."/>
            <person name="Grigoriev I.V."/>
            <person name="Debuchy R."/>
            <person name="Gladieux P."/>
            <person name="Thoren M.H."/>
            <person name="Johannesson H."/>
        </authorList>
    </citation>
    <scope>NUCLEOTIDE SEQUENCE</scope>
    <source>
        <strain evidence="7">CBS 123565</strain>
    </source>
</reference>
<sequence>MFCVELTSFLSLVLIFPLFSPKKQGSGCPESGSSPDPLSNSQARVLYPRPVSLSHPSPRKTPRPPTHLQPRASRDCAHPDASSPPTPNPRPPNPQKHPARIARHNTHTKSMSHKPDDPPAYGAHPPPNPPQPSYGGSGGPPPAPQPNYSSYPDGSASAYYQAGPPMGYHGQAHPHPPPMPMPMPMQPQPQPGYYSGAPGGPYGPPPPGQGYPPQQGGMYYPPQERQKSGRPGIFEACLAGMACCCCLDILF</sequence>
<feature type="compositionally biased region" description="Low complexity" evidence="4">
    <location>
        <begin position="211"/>
        <end position="223"/>
    </location>
</feature>
<evidence type="ECO:0000256" key="5">
    <source>
        <dbReference type="SAM" id="SignalP"/>
    </source>
</evidence>
<dbReference type="PRINTS" id="PR01217">
    <property type="entry name" value="PRICHEXTENSN"/>
</dbReference>
<dbReference type="EMBL" id="MU853409">
    <property type="protein sequence ID" value="KAK4134267.1"/>
    <property type="molecule type" value="Genomic_DNA"/>
</dbReference>
<evidence type="ECO:0000259" key="6">
    <source>
        <dbReference type="Pfam" id="PF12734"/>
    </source>
</evidence>
<keyword evidence="3" id="KW-0472">Membrane</keyword>
<comment type="caution">
    <text evidence="7">The sequence shown here is derived from an EMBL/GenBank/DDBJ whole genome shotgun (WGS) entry which is preliminary data.</text>
</comment>
<feature type="compositionally biased region" description="Pro residues" evidence="4">
    <location>
        <begin position="82"/>
        <end position="95"/>
    </location>
</feature>
<dbReference type="GO" id="GO:0016020">
    <property type="term" value="C:membrane"/>
    <property type="evidence" value="ECO:0007669"/>
    <property type="project" value="UniProtKB-SubCell"/>
</dbReference>
<evidence type="ECO:0000313" key="8">
    <source>
        <dbReference type="Proteomes" id="UP001304895"/>
    </source>
</evidence>
<protein>
    <recommendedName>
        <fullName evidence="6">Cysteine-rich transmembrane domain-containing protein</fullName>
    </recommendedName>
</protein>
<accession>A0AAN6UJQ5</accession>
<keyword evidence="5" id="KW-0732">Signal</keyword>
<dbReference type="Pfam" id="PF12734">
    <property type="entry name" value="CYSTM"/>
    <property type="match status" value="1"/>
</dbReference>
<feature type="compositionally biased region" description="Basic residues" evidence="4">
    <location>
        <begin position="97"/>
        <end position="112"/>
    </location>
</feature>
<comment type="subcellular location">
    <subcellularLocation>
        <location evidence="1">Membrane</location>
    </subcellularLocation>
</comment>
<evidence type="ECO:0000256" key="1">
    <source>
        <dbReference type="ARBA" id="ARBA00004370"/>
    </source>
</evidence>
<dbReference type="Proteomes" id="UP001304895">
    <property type="component" value="Unassembled WGS sequence"/>
</dbReference>
<feature type="chain" id="PRO_5042896037" description="Cysteine-rich transmembrane domain-containing protein" evidence="5">
    <location>
        <begin position="26"/>
        <end position="251"/>
    </location>
</feature>
<proteinExistence type="inferred from homology"/>
<evidence type="ECO:0000256" key="4">
    <source>
        <dbReference type="SAM" id="MobiDB-lite"/>
    </source>
</evidence>
<feature type="compositionally biased region" description="Pro residues" evidence="4">
    <location>
        <begin position="201"/>
        <end position="210"/>
    </location>
</feature>
<feature type="region of interest" description="Disordered" evidence="4">
    <location>
        <begin position="23"/>
        <end position="227"/>
    </location>
</feature>
<name>A0AAN6UJQ5_9PEZI</name>
<dbReference type="AlphaFoldDB" id="A0AAN6UJQ5"/>
<keyword evidence="8" id="KW-1185">Reference proteome</keyword>
<organism evidence="7 8">
    <name type="scientific">Trichocladium antarcticum</name>
    <dbReference type="NCBI Taxonomy" id="1450529"/>
    <lineage>
        <taxon>Eukaryota</taxon>
        <taxon>Fungi</taxon>
        <taxon>Dikarya</taxon>
        <taxon>Ascomycota</taxon>
        <taxon>Pezizomycotina</taxon>
        <taxon>Sordariomycetes</taxon>
        <taxon>Sordariomycetidae</taxon>
        <taxon>Sordariales</taxon>
        <taxon>Chaetomiaceae</taxon>
        <taxon>Trichocladium</taxon>
    </lineage>
</organism>
<feature type="domain" description="Cysteine-rich transmembrane" evidence="6">
    <location>
        <begin position="211"/>
        <end position="251"/>
    </location>
</feature>
<evidence type="ECO:0000313" key="7">
    <source>
        <dbReference type="EMBL" id="KAK4134267.1"/>
    </source>
</evidence>
<evidence type="ECO:0000256" key="3">
    <source>
        <dbReference type="ARBA" id="ARBA00023136"/>
    </source>
</evidence>
<evidence type="ECO:0000256" key="2">
    <source>
        <dbReference type="ARBA" id="ARBA00009444"/>
    </source>
</evidence>
<feature type="signal peptide" evidence="5">
    <location>
        <begin position="1"/>
        <end position="25"/>
    </location>
</feature>
<dbReference type="InterPro" id="IPR028144">
    <property type="entry name" value="CYSTM_dom"/>
</dbReference>
<feature type="compositionally biased region" description="Pro residues" evidence="4">
    <location>
        <begin position="174"/>
        <end position="190"/>
    </location>
</feature>
<gene>
    <name evidence="7" type="ORF">BT67DRAFT_442179</name>
</gene>
<comment type="similarity">
    <text evidence="2">Belongs to the CYSTM1 family.</text>
</comment>
<reference evidence="7" key="1">
    <citation type="journal article" date="2023" name="Mol. Phylogenet. Evol.">
        <title>Genome-scale phylogeny and comparative genomics of the fungal order Sordariales.</title>
        <authorList>
            <person name="Hensen N."/>
            <person name="Bonometti L."/>
            <person name="Westerberg I."/>
            <person name="Brannstrom I.O."/>
            <person name="Guillou S."/>
            <person name="Cros-Aarteil S."/>
            <person name="Calhoun S."/>
            <person name="Haridas S."/>
            <person name="Kuo A."/>
            <person name="Mondo S."/>
            <person name="Pangilinan J."/>
            <person name="Riley R."/>
            <person name="LaButti K."/>
            <person name="Andreopoulos B."/>
            <person name="Lipzen A."/>
            <person name="Chen C."/>
            <person name="Yan M."/>
            <person name="Daum C."/>
            <person name="Ng V."/>
            <person name="Clum A."/>
            <person name="Steindorff A."/>
            <person name="Ohm R.A."/>
            <person name="Martin F."/>
            <person name="Silar P."/>
            <person name="Natvig D.O."/>
            <person name="Lalanne C."/>
            <person name="Gautier V."/>
            <person name="Ament-Velasquez S.L."/>
            <person name="Kruys A."/>
            <person name="Hutchinson M.I."/>
            <person name="Powell A.J."/>
            <person name="Barry K."/>
            <person name="Miller A.N."/>
            <person name="Grigoriev I.V."/>
            <person name="Debuchy R."/>
            <person name="Gladieux P."/>
            <person name="Hiltunen Thoren M."/>
            <person name="Johannesson H."/>
        </authorList>
    </citation>
    <scope>NUCLEOTIDE SEQUENCE</scope>
    <source>
        <strain evidence="7">CBS 123565</strain>
    </source>
</reference>
<feature type="compositionally biased region" description="Polar residues" evidence="4">
    <location>
        <begin position="31"/>
        <end position="43"/>
    </location>
</feature>